<dbReference type="Proteomes" id="UP001597097">
    <property type="component" value="Unassembled WGS sequence"/>
</dbReference>
<keyword evidence="4" id="KW-1185">Reference proteome</keyword>
<feature type="compositionally biased region" description="Low complexity" evidence="1">
    <location>
        <begin position="36"/>
        <end position="59"/>
    </location>
</feature>
<keyword evidence="2" id="KW-0472">Membrane</keyword>
<reference evidence="4" key="1">
    <citation type="journal article" date="2019" name="Int. J. Syst. Evol. Microbiol.">
        <title>The Global Catalogue of Microorganisms (GCM) 10K type strain sequencing project: providing services to taxonomists for standard genome sequencing and annotation.</title>
        <authorList>
            <consortium name="The Broad Institute Genomics Platform"/>
            <consortium name="The Broad Institute Genome Sequencing Center for Infectious Disease"/>
            <person name="Wu L."/>
            <person name="Ma J."/>
        </authorList>
    </citation>
    <scope>NUCLEOTIDE SEQUENCE [LARGE SCALE GENOMIC DNA]</scope>
    <source>
        <strain evidence="4">CGMCC 1.15399</strain>
    </source>
</reference>
<keyword evidence="2" id="KW-1133">Transmembrane helix</keyword>
<accession>A0ABW4G3I4</accession>
<protein>
    <recommendedName>
        <fullName evidence="5">DUF4245 domain-containing protein</fullName>
    </recommendedName>
</protein>
<organism evidence="3 4">
    <name type="scientific">Nonomuraea guangzhouensis</name>
    <dbReference type="NCBI Taxonomy" id="1291555"/>
    <lineage>
        <taxon>Bacteria</taxon>
        <taxon>Bacillati</taxon>
        <taxon>Actinomycetota</taxon>
        <taxon>Actinomycetes</taxon>
        <taxon>Streptosporangiales</taxon>
        <taxon>Streptosporangiaceae</taxon>
        <taxon>Nonomuraea</taxon>
    </lineage>
</organism>
<evidence type="ECO:0000313" key="3">
    <source>
        <dbReference type="EMBL" id="MFD1537334.1"/>
    </source>
</evidence>
<name>A0ABW4G3I4_9ACTN</name>
<gene>
    <name evidence="3" type="ORF">ACFSJ0_09835</name>
</gene>
<evidence type="ECO:0000256" key="2">
    <source>
        <dbReference type="SAM" id="Phobius"/>
    </source>
</evidence>
<feature type="transmembrane region" description="Helical" evidence="2">
    <location>
        <begin position="89"/>
        <end position="107"/>
    </location>
</feature>
<keyword evidence="2" id="KW-0812">Transmembrane</keyword>
<proteinExistence type="predicted"/>
<sequence>MSSHDPFDDLAAELTALADFLDVPNPPPDDVAAAVRARLEPTPDTPATPQATPETAPEVPGVPGTRPPSPAPGRRDAERRPPARRRRRARWQIVTAIILAVIAITAATPQGRAAVRAILHYAGIELRLTDSTPQPVTTPTPLPGEHTVAPADLAEQVKFPIKTPTALGTPERATVSDNGRVASMFWPGGVRLDQFDGTLSPYFFKTLGPPWPEDIQVAGVTAWWLGGSHPLGYIKREDGTSVPLRQAEPTLIWQSGTTGYRLEGAGTKEHAAEIAASLR</sequence>
<evidence type="ECO:0000256" key="1">
    <source>
        <dbReference type="SAM" id="MobiDB-lite"/>
    </source>
</evidence>
<evidence type="ECO:0008006" key="5">
    <source>
        <dbReference type="Google" id="ProtNLM"/>
    </source>
</evidence>
<comment type="caution">
    <text evidence="3">The sequence shown here is derived from an EMBL/GenBank/DDBJ whole genome shotgun (WGS) entry which is preliminary data.</text>
</comment>
<dbReference type="RefSeq" id="WP_219534832.1">
    <property type="nucleotide sequence ID" value="NZ_JAHKRM010000023.1"/>
</dbReference>
<evidence type="ECO:0000313" key="4">
    <source>
        <dbReference type="Proteomes" id="UP001597097"/>
    </source>
</evidence>
<feature type="region of interest" description="Disordered" evidence="1">
    <location>
        <begin position="36"/>
        <end position="87"/>
    </location>
</feature>
<dbReference type="EMBL" id="JBHUCM010000010">
    <property type="protein sequence ID" value="MFD1537334.1"/>
    <property type="molecule type" value="Genomic_DNA"/>
</dbReference>